<keyword evidence="2" id="KW-1185">Reference proteome</keyword>
<organism evidence="1 2">
    <name type="scientific">Prochlorothrix hollandica PCC 9006 = CALU 1027</name>
    <dbReference type="NCBI Taxonomy" id="317619"/>
    <lineage>
        <taxon>Bacteria</taxon>
        <taxon>Bacillati</taxon>
        <taxon>Cyanobacteriota</taxon>
        <taxon>Cyanophyceae</taxon>
        <taxon>Prochlorotrichales</taxon>
        <taxon>Prochlorotrichaceae</taxon>
        <taxon>Prochlorothrix</taxon>
    </lineage>
</organism>
<evidence type="ECO:0000313" key="2">
    <source>
        <dbReference type="Proteomes" id="UP000034681"/>
    </source>
</evidence>
<accession>A0A0M2PVY7</accession>
<dbReference type="EMBL" id="AJTX02000006">
    <property type="protein sequence ID" value="KKI98813.1"/>
    <property type="molecule type" value="Genomic_DNA"/>
</dbReference>
<comment type="caution">
    <text evidence="1">The sequence shown here is derived from an EMBL/GenBank/DDBJ whole genome shotgun (WGS) entry which is preliminary data.</text>
</comment>
<sequence>MKGHWQLPDTADLYTTASVTGELSQTDFRTVQLTLRSPSLQDEERRCMQRLVYAVRRGHVRVVS</sequence>
<protein>
    <submittedName>
        <fullName evidence="1">Uncharacterized protein</fullName>
    </submittedName>
</protein>
<reference evidence="1" key="1">
    <citation type="submission" date="2012-04" db="EMBL/GenBank/DDBJ databases">
        <authorList>
            <person name="Borisov I.G."/>
            <person name="Ivanikova N.V."/>
            <person name="Pinevich A.V."/>
        </authorList>
    </citation>
    <scope>NUCLEOTIDE SEQUENCE</scope>
    <source>
        <strain evidence="1">CALU 1027</strain>
    </source>
</reference>
<dbReference type="RefSeq" id="WP_017712260.1">
    <property type="nucleotide sequence ID" value="NZ_KB235937.1"/>
</dbReference>
<gene>
    <name evidence="1" type="ORF">PROH_13225</name>
</gene>
<name>A0A0M2PVY7_PROHO</name>
<proteinExistence type="predicted"/>
<dbReference type="Proteomes" id="UP000034681">
    <property type="component" value="Unassembled WGS sequence"/>
</dbReference>
<evidence type="ECO:0000313" key="1">
    <source>
        <dbReference type="EMBL" id="KKI98813.1"/>
    </source>
</evidence>
<dbReference type="AlphaFoldDB" id="A0A0M2PVY7"/>